<evidence type="ECO:0000313" key="2">
    <source>
        <dbReference type="Proteomes" id="UP000009096"/>
    </source>
</evidence>
<dbReference type="AlphaFoldDB" id="W7LLU7"/>
<accession>W7LLU7</accession>
<dbReference type="VEuPathDB" id="FungiDB:FVEG_14672"/>
<dbReference type="PROSITE" id="PS51257">
    <property type="entry name" value="PROKAR_LIPOPROTEIN"/>
    <property type="match status" value="1"/>
</dbReference>
<dbReference type="KEGG" id="fvr:FVEG_14672"/>
<gene>
    <name evidence="1" type="ORF">FVEG_14672</name>
</gene>
<dbReference type="RefSeq" id="XP_018742661.1">
    <property type="nucleotide sequence ID" value="XM_018903624.1"/>
</dbReference>
<dbReference type="EMBL" id="DS022242">
    <property type="protein sequence ID" value="EWG36470.1"/>
    <property type="molecule type" value="Genomic_DNA"/>
</dbReference>
<organism evidence="1 2">
    <name type="scientific">Gibberella moniliformis (strain M3125 / FGSC 7600)</name>
    <name type="common">Maize ear and stalk rot fungus</name>
    <name type="synonym">Fusarium verticillioides</name>
    <dbReference type="NCBI Taxonomy" id="334819"/>
    <lineage>
        <taxon>Eukaryota</taxon>
        <taxon>Fungi</taxon>
        <taxon>Dikarya</taxon>
        <taxon>Ascomycota</taxon>
        <taxon>Pezizomycotina</taxon>
        <taxon>Sordariomycetes</taxon>
        <taxon>Hypocreomycetidae</taxon>
        <taxon>Hypocreales</taxon>
        <taxon>Nectriaceae</taxon>
        <taxon>Fusarium</taxon>
        <taxon>Fusarium fujikuroi species complex</taxon>
    </lineage>
</organism>
<keyword evidence="2" id="KW-1185">Reference proteome</keyword>
<reference evidence="1 2" key="1">
    <citation type="journal article" date="2010" name="Nature">
        <title>Comparative genomics reveals mobile pathogenicity chromosomes in Fusarium.</title>
        <authorList>
            <person name="Ma L.J."/>
            <person name="van der Does H.C."/>
            <person name="Borkovich K.A."/>
            <person name="Coleman J.J."/>
            <person name="Daboussi M.J."/>
            <person name="Di Pietro A."/>
            <person name="Dufresne M."/>
            <person name="Freitag M."/>
            <person name="Grabherr M."/>
            <person name="Henrissat B."/>
            <person name="Houterman P.M."/>
            <person name="Kang S."/>
            <person name="Shim W.B."/>
            <person name="Woloshuk C."/>
            <person name="Xie X."/>
            <person name="Xu J.R."/>
            <person name="Antoniw J."/>
            <person name="Baker S.E."/>
            <person name="Bluhm B.H."/>
            <person name="Breakspear A."/>
            <person name="Brown D.W."/>
            <person name="Butchko R.A."/>
            <person name="Chapman S."/>
            <person name="Coulson R."/>
            <person name="Coutinho P.M."/>
            <person name="Danchin E.G."/>
            <person name="Diener A."/>
            <person name="Gale L.R."/>
            <person name="Gardiner D.M."/>
            <person name="Goff S."/>
            <person name="Hammond-Kosack K.E."/>
            <person name="Hilburn K."/>
            <person name="Hua-Van A."/>
            <person name="Jonkers W."/>
            <person name="Kazan K."/>
            <person name="Kodira C.D."/>
            <person name="Koehrsen M."/>
            <person name="Kumar L."/>
            <person name="Lee Y.H."/>
            <person name="Li L."/>
            <person name="Manners J.M."/>
            <person name="Miranda-Saavedra D."/>
            <person name="Mukherjee M."/>
            <person name="Park G."/>
            <person name="Park J."/>
            <person name="Park S.Y."/>
            <person name="Proctor R.H."/>
            <person name="Regev A."/>
            <person name="Ruiz-Roldan M.C."/>
            <person name="Sain D."/>
            <person name="Sakthikumar S."/>
            <person name="Sykes S."/>
            <person name="Schwartz D.C."/>
            <person name="Turgeon B.G."/>
            <person name="Wapinski I."/>
            <person name="Yoder O."/>
            <person name="Young S."/>
            <person name="Zeng Q."/>
            <person name="Zhou S."/>
            <person name="Galagan J."/>
            <person name="Cuomo C.A."/>
            <person name="Kistler H.C."/>
            <person name="Rep M."/>
        </authorList>
    </citation>
    <scope>NUCLEOTIDE SEQUENCE [LARGE SCALE GENOMIC DNA]</scope>
    <source>
        <strain evidence="2">M3125 / FGSC 7600</strain>
    </source>
</reference>
<dbReference type="Proteomes" id="UP000009096">
    <property type="component" value="Chromosome 1"/>
</dbReference>
<protein>
    <submittedName>
        <fullName evidence="1">Uncharacterized protein</fullName>
    </submittedName>
</protein>
<dbReference type="GeneID" id="30071548"/>
<dbReference type="EMBL" id="CM000578">
    <property type="protein sequence ID" value="EWG36470.1"/>
    <property type="molecule type" value="Genomic_DNA"/>
</dbReference>
<proteinExistence type="predicted"/>
<sequence>MRLLTKLFCSQIVPGHGGALACFGEARGAAGCAVGISMQHGSYHRGLLVITDRFHRSKLIVPALMPFSCILLWRQVTDRETSTWCFTSRSESWCDEISADGDVLCAS</sequence>
<name>W7LLU7_GIBM7</name>
<evidence type="ECO:0000313" key="1">
    <source>
        <dbReference type="EMBL" id="EWG36470.1"/>
    </source>
</evidence>